<dbReference type="EMBL" id="CP004387">
    <property type="protein sequence ID" value="AJD49570.1"/>
    <property type="molecule type" value="Genomic_DNA"/>
</dbReference>
<name>A0A0B4XS24_9GAMM</name>
<dbReference type="KEGG" id="apac:S7S_15790"/>
<proteinExistence type="predicted"/>
<sequence length="130" mass="14649">MSDFNEIGWSLDVPEGWDAEDMDDVALFSNPDGVGVLQVAGMEKDVPVTPEDLDMLAEEQLAAGLRAERVIVGDFRGISFVQRSDEEFWQFWYLAADRLALVITYSCADEDRNEEIEQVREMIGSLALEQ</sequence>
<protein>
    <recommendedName>
        <fullName evidence="3">DUF3805 domain-containing protein</fullName>
    </recommendedName>
</protein>
<dbReference type="Gene3D" id="3.40.1000.10">
    <property type="entry name" value="Mog1/PsbP, alpha/beta/alpha sandwich"/>
    <property type="match status" value="1"/>
</dbReference>
<keyword evidence="2" id="KW-1185">Reference proteome</keyword>
<dbReference type="HOGENOM" id="CLU_1904212_0_0_6"/>
<evidence type="ECO:0008006" key="3">
    <source>
        <dbReference type="Google" id="ProtNLM"/>
    </source>
</evidence>
<reference evidence="1 2" key="1">
    <citation type="journal article" date="2012" name="J. Bacteriol.">
        <title>Genome sequence of an alkane-degrading bacterium, Alcanivorax pacificus type strain W11-5, isolated from deep sea sediment.</title>
        <authorList>
            <person name="Lai Q."/>
            <person name="Shao Z."/>
        </authorList>
    </citation>
    <scope>NUCLEOTIDE SEQUENCE [LARGE SCALE GENOMIC DNA]</scope>
    <source>
        <strain evidence="1 2">W11-5</strain>
    </source>
</reference>
<organism evidence="1 2">
    <name type="scientific">Isoalcanivorax pacificus W11-5</name>
    <dbReference type="NCBI Taxonomy" id="391936"/>
    <lineage>
        <taxon>Bacteria</taxon>
        <taxon>Pseudomonadati</taxon>
        <taxon>Pseudomonadota</taxon>
        <taxon>Gammaproteobacteria</taxon>
        <taxon>Oceanospirillales</taxon>
        <taxon>Alcanivoracaceae</taxon>
        <taxon>Isoalcanivorax</taxon>
    </lineage>
</organism>
<dbReference type="AlphaFoldDB" id="A0A0B4XS24"/>
<evidence type="ECO:0000313" key="1">
    <source>
        <dbReference type="EMBL" id="AJD49570.1"/>
    </source>
</evidence>
<dbReference type="RefSeq" id="WP_008733394.1">
    <property type="nucleotide sequence ID" value="NZ_CP004387.1"/>
</dbReference>
<gene>
    <name evidence="1" type="ORF">S7S_15790</name>
</gene>
<evidence type="ECO:0000313" key="2">
    <source>
        <dbReference type="Proteomes" id="UP000006764"/>
    </source>
</evidence>
<dbReference type="Proteomes" id="UP000006764">
    <property type="component" value="Chromosome"/>
</dbReference>
<accession>A0A0B4XS24</accession>
<dbReference type="STRING" id="391936.S7S_15790"/>
<dbReference type="OrthoDB" id="5740652at2"/>